<dbReference type="InterPro" id="IPR028244">
    <property type="entry name" value="T6SS_Rhs_Vgr_dom"/>
</dbReference>
<dbReference type="Pfam" id="PF10106">
    <property type="entry name" value="DUF2345"/>
    <property type="match status" value="1"/>
</dbReference>
<evidence type="ECO:0000259" key="3">
    <source>
        <dbReference type="Pfam" id="PF10106"/>
    </source>
</evidence>
<dbReference type="InterPro" id="IPR006531">
    <property type="entry name" value="Gp5/Vgr_OB"/>
</dbReference>
<dbReference type="Pfam" id="PF13296">
    <property type="entry name" value="T6SS_Vgr"/>
    <property type="match status" value="1"/>
</dbReference>
<feature type="region of interest" description="Disordered" evidence="1">
    <location>
        <begin position="639"/>
        <end position="662"/>
    </location>
</feature>
<gene>
    <name evidence="5" type="ORF">IP93_00764</name>
</gene>
<dbReference type="SUPFAM" id="SSF69279">
    <property type="entry name" value="Phage tail proteins"/>
    <property type="match status" value="2"/>
</dbReference>
<evidence type="ECO:0000259" key="2">
    <source>
        <dbReference type="Pfam" id="PF04717"/>
    </source>
</evidence>
<organism evidence="5 6">
    <name type="scientific">Aerolutibacter ruishenii</name>
    <dbReference type="NCBI Taxonomy" id="686800"/>
    <lineage>
        <taxon>Bacteria</taxon>
        <taxon>Pseudomonadati</taxon>
        <taxon>Pseudomonadota</taxon>
        <taxon>Gammaproteobacteria</taxon>
        <taxon>Lysobacterales</taxon>
        <taxon>Lysobacteraceae</taxon>
        <taxon>Aerolutibacter</taxon>
    </lineage>
</organism>
<feature type="domain" description="Putative type VI secretion system Rhs element associated Vgr" evidence="4">
    <location>
        <begin position="512"/>
        <end position="612"/>
    </location>
</feature>
<feature type="domain" description="Gp5/Type VI secretion system Vgr protein OB-fold" evidence="2">
    <location>
        <begin position="417"/>
        <end position="461"/>
    </location>
</feature>
<dbReference type="Gene3D" id="2.30.110.50">
    <property type="match status" value="1"/>
</dbReference>
<feature type="domain" description="DUF2345" evidence="3">
    <location>
        <begin position="655"/>
        <end position="814"/>
    </location>
</feature>
<evidence type="ECO:0000313" key="6">
    <source>
        <dbReference type="Proteomes" id="UP000316471"/>
    </source>
</evidence>
<dbReference type="EMBL" id="VLKP01000002">
    <property type="protein sequence ID" value="TWI13601.1"/>
    <property type="molecule type" value="Genomic_DNA"/>
</dbReference>
<sequence>MYRKRSLTTQYGESDLAFVERLLAEEGIAYWFEHEGAASAIAGGSGSGAHGDATLGTHTLVLGDHPEAFGELGAVRHHRSDATERHDGVHNWSIARRWRPVQIRRGSWDYKALAVRATEAGGGVGGMTVVDDDTAGPYAWSDRETGHRYARQQAEALQVGAQTGQGAGTWRHLRAGARFQLVDAGWGGWLGSGTGHGDGARAGTRGGTTGDGAYTCLRVHHCARNNLGAEIFAAVGRALGPIAMQAPALPEAWADDVQRGGDFSSSRAFAGRLGDCGANAANALRGSIPSVDAALSADASTAVATFAGRVRDAVGLGDVLGADEPGAYFYQNAFEAIPAALPYRAITVDGHGVRRHPRPTAHGTQTAIVVSDGAPQLTDRDHRIKVQFPWQRGGNAGNRLSHPSSDDNAPAIGAAWTWVRVAGPWAGDNWGSVFVPRQGQEVLVAFLEGDIDRPVVIGAVYNGQGQADAAHNRIGASAAGATGNAPAWFDGNEHLAVFTGIKSQQLAESQGGGGGYQQLRLDDTPGQGRVQAETTQYASGLTLGHLKAGTDNVRGAERGFGVELTTQASGALRAGAGLLLSTERGRQQLSADGALQQLRQGEQLLQGLQDAAKAQHATLPGEGAALPAQQALRTLQESLQAVQRGSAPGDGIGGGEGEAPGWSAPAIVASSPDGIVSVTPADQVWAAGQQATLSAEQDLQWLTQGEAVLATAGGIVLYAHGNPAPAGKPNQERGIALHAAQGAVSVRAHKHLARVAALTQVTIASTQADVSVAAGTHVLATAAGAYLRLKGADIELGAPGKIEFKATRKNLTGPRSASPDLPELPKTSGDFAQSFALFSLEGVAPEGAKAILFDPDQRGGAWEGQADASGVTTLDVKKAGRNGAR</sequence>
<dbReference type="RefSeq" id="WP_277874012.1">
    <property type="nucleotide sequence ID" value="NZ_VLKP01000002.1"/>
</dbReference>
<dbReference type="Gene3D" id="3.55.50.10">
    <property type="entry name" value="Baseplate protein-like domains"/>
    <property type="match status" value="1"/>
</dbReference>
<accession>A0A562M1W8</accession>
<feature type="compositionally biased region" description="Gly residues" evidence="1">
    <location>
        <begin position="648"/>
        <end position="658"/>
    </location>
</feature>
<dbReference type="InterPro" id="IPR037026">
    <property type="entry name" value="Vgr_OB-fold_dom_sf"/>
</dbReference>
<keyword evidence="6" id="KW-1185">Reference proteome</keyword>
<dbReference type="Pfam" id="PF05954">
    <property type="entry name" value="Phage_GPD"/>
    <property type="match status" value="1"/>
</dbReference>
<evidence type="ECO:0000313" key="5">
    <source>
        <dbReference type="EMBL" id="TWI13601.1"/>
    </source>
</evidence>
<dbReference type="Pfam" id="PF04717">
    <property type="entry name" value="Phage_base_V"/>
    <property type="match status" value="1"/>
</dbReference>
<name>A0A562M1W8_9GAMM</name>
<dbReference type="AlphaFoldDB" id="A0A562M1W8"/>
<dbReference type="InterPro" id="IPR018769">
    <property type="entry name" value="VgrG2_DUF2345"/>
</dbReference>
<dbReference type="SUPFAM" id="SSF69255">
    <property type="entry name" value="gp5 N-terminal domain-like"/>
    <property type="match status" value="1"/>
</dbReference>
<protein>
    <submittedName>
        <fullName evidence="5">Putative type VI secretion system Rhs element Vgr protein</fullName>
    </submittedName>
</protein>
<dbReference type="Gene3D" id="2.40.50.230">
    <property type="entry name" value="Gp5 N-terminal domain"/>
    <property type="match status" value="1"/>
</dbReference>
<dbReference type="Gene3D" id="4.10.220.110">
    <property type="match status" value="1"/>
</dbReference>
<proteinExistence type="predicted"/>
<reference evidence="5 6" key="1">
    <citation type="journal article" date="2015" name="Stand. Genomic Sci.">
        <title>Genomic Encyclopedia of Bacterial and Archaeal Type Strains, Phase III: the genomes of soil and plant-associated and newly described type strains.</title>
        <authorList>
            <person name="Whitman W.B."/>
            <person name="Woyke T."/>
            <person name="Klenk H.P."/>
            <person name="Zhou Y."/>
            <person name="Lilburn T.G."/>
            <person name="Beck B.J."/>
            <person name="De Vos P."/>
            <person name="Vandamme P."/>
            <person name="Eisen J.A."/>
            <person name="Garrity G."/>
            <person name="Hugenholtz P."/>
            <person name="Kyrpides N.C."/>
        </authorList>
    </citation>
    <scope>NUCLEOTIDE SEQUENCE [LARGE SCALE GENOMIC DNA]</scope>
    <source>
        <strain evidence="5 6">CGMCC 1.10136</strain>
    </source>
</reference>
<evidence type="ECO:0000259" key="4">
    <source>
        <dbReference type="Pfam" id="PF13296"/>
    </source>
</evidence>
<dbReference type="Proteomes" id="UP000316471">
    <property type="component" value="Unassembled WGS sequence"/>
</dbReference>
<evidence type="ECO:0000256" key="1">
    <source>
        <dbReference type="SAM" id="MobiDB-lite"/>
    </source>
</evidence>
<comment type="caution">
    <text evidence="5">The sequence shown here is derived from an EMBL/GenBank/DDBJ whole genome shotgun (WGS) entry which is preliminary data.</text>
</comment>